<evidence type="ECO:0000313" key="1">
    <source>
        <dbReference type="EMBL" id="PWR71028.1"/>
    </source>
</evidence>
<gene>
    <name evidence="1" type="ORF">DK846_13705</name>
</gene>
<name>A0A2V2N3C3_9EURY</name>
<accession>A0A2V2N3C3</accession>
<protein>
    <submittedName>
        <fullName evidence="1">Uncharacterized protein</fullName>
    </submittedName>
</protein>
<reference evidence="1 2" key="1">
    <citation type="submission" date="2018-05" db="EMBL/GenBank/DDBJ databases">
        <title>Draft genome of Methanospirillum lacunae Ki8-1.</title>
        <authorList>
            <person name="Dueholm M.S."/>
            <person name="Nielsen P.H."/>
            <person name="Bakmann L.F."/>
            <person name="Otzen D.E."/>
        </authorList>
    </citation>
    <scope>NUCLEOTIDE SEQUENCE [LARGE SCALE GENOMIC DNA]</scope>
    <source>
        <strain evidence="1 2">Ki8-1</strain>
    </source>
</reference>
<comment type="caution">
    <text evidence="1">The sequence shown here is derived from an EMBL/GenBank/DDBJ whole genome shotgun (WGS) entry which is preliminary data.</text>
</comment>
<evidence type="ECO:0000313" key="2">
    <source>
        <dbReference type="Proteomes" id="UP000245657"/>
    </source>
</evidence>
<organism evidence="1 2">
    <name type="scientific">Methanospirillum lacunae</name>
    <dbReference type="NCBI Taxonomy" id="668570"/>
    <lineage>
        <taxon>Archaea</taxon>
        <taxon>Methanobacteriati</taxon>
        <taxon>Methanobacteriota</taxon>
        <taxon>Stenosarchaea group</taxon>
        <taxon>Methanomicrobia</taxon>
        <taxon>Methanomicrobiales</taxon>
        <taxon>Methanospirillaceae</taxon>
        <taxon>Methanospirillum</taxon>
    </lineage>
</organism>
<dbReference type="AlphaFoldDB" id="A0A2V2N3C3"/>
<dbReference type="Proteomes" id="UP000245657">
    <property type="component" value="Unassembled WGS sequence"/>
</dbReference>
<dbReference type="EMBL" id="QGMY01000009">
    <property type="protein sequence ID" value="PWR71028.1"/>
    <property type="molecule type" value="Genomic_DNA"/>
</dbReference>
<keyword evidence="2" id="KW-1185">Reference proteome</keyword>
<proteinExistence type="predicted"/>
<sequence>MRPVICDFSQVKPEFHASYERPVSERITSDRLTTRQGVCSGTLYNEGAYDLWYLDVVGRGWS</sequence>